<proteinExistence type="predicted"/>
<organism evidence="2 3">
    <name type="scientific">Simkania negevensis (strain ATCC VR-1471 / DSM 27360 / Z)</name>
    <dbReference type="NCBI Taxonomy" id="331113"/>
    <lineage>
        <taxon>Bacteria</taxon>
        <taxon>Pseudomonadati</taxon>
        <taxon>Chlamydiota</taxon>
        <taxon>Chlamydiia</taxon>
        <taxon>Parachlamydiales</taxon>
        <taxon>Simkaniaceae</taxon>
        <taxon>Simkania</taxon>
    </lineage>
</organism>
<keyword evidence="1" id="KW-1133">Transmembrane helix</keyword>
<feature type="transmembrane region" description="Helical" evidence="1">
    <location>
        <begin position="105"/>
        <end position="127"/>
    </location>
</feature>
<evidence type="ECO:0000313" key="2">
    <source>
        <dbReference type="EMBL" id="CCB88378.1"/>
    </source>
</evidence>
<dbReference type="HOGENOM" id="CLU_287272_0_0_0"/>
<keyword evidence="3" id="KW-1185">Reference proteome</keyword>
<evidence type="ECO:0000256" key="1">
    <source>
        <dbReference type="SAM" id="Phobius"/>
    </source>
</evidence>
<gene>
    <name evidence="2" type="ordered locus">SNE_A05010</name>
</gene>
<accession>F8L6N0</accession>
<protein>
    <submittedName>
        <fullName evidence="2">Uncharacterized protein</fullName>
    </submittedName>
</protein>
<evidence type="ECO:0000313" key="3">
    <source>
        <dbReference type="Proteomes" id="UP000000496"/>
    </source>
</evidence>
<dbReference type="KEGG" id="sng:SNE_A05010"/>
<dbReference type="Proteomes" id="UP000000496">
    <property type="component" value="Chromosome gsn.131"/>
</dbReference>
<sequence length="1073" mass="120671">MGALEDIKNQFSFQDLGISTALGVLSGIGTSKALGAPFSGTFVSGALLGTASYITDLVPEEHMSPMRSTLFTALTLGLAVFALTKAKARFSTNVLVKVLPAEIKPLVCVAAFNVLGKAMIIYFPVIFPGFRTAPTLPKGLKDLFALPSKEVRACYTYFEGNSDAFTQLPVKAQVALNHAFKSESLSPLTVAPFTATTFDDWEKEDLRMIREREISMGTVEPVFEHRCYTLDLEPPKVVSEAFAIPRTPVEILNLKESQRKWFKTLFESHPAKWDELSPTKQLAFVSFDEFAANVVRHPKTIGEVGELSTDGVAFFHRDFDSKNYDGDVSLALIRRFSAASLKLPENIQAQLVKLPIPATAADVGLLADSEVVLYELLFNQKPDRWNSLDTTIRWAFRAKKGNWPVMGLPSSVIEIQSLSPELTTYFHRNFNIQQTPTPSIREAWYLKFYECDLPPTSEMAQDCARIFEQARNTAPFKNFTNVGDVRALTPAKLKWFEQTYRYYRDAWIALPLNYQTQFRKKVSPTLTFPIFTYPITEVAVTNLDAEAAEEFKKVFQIDIMQSKGRSKFSFGESPLDYQDPRLFSLTDLKRRKILEELGKKLPAPLGPEFDPYIKPPIDPVEIQGLDKNKLEHWARYFKADVTNWNNLPLTVQITYYQQAKVGHVAVKSFPPIFIKNNELKDLVTNANADAAHLDNPYFNAIRLLWDEKQFELEMWVRWPLETQQLLKTAFGHLALDHNDDRVGGAIPNHPTPHGNVAGIIENLAKVYHENFYPSAFAGVDLDNYLQAFIAKFQENLPTHGVLGLGAILLEKIDLKHMTDADRNWAQRILADPGVVVWNGLSCHKQLIYRRECDGFNGAGIPEGTHLYKAPTSDEIPRFNQVELTQLRNFYNTTGPWMTLSPALQTALNERFIEQKLGALPTPWTIDYSYADTKLVARSPNADALGTYLKDHPMLWNALDSRTQTKLNTKFTANIPQDLTFSKGKYYWARFRKGSSFYFQRYVEPQMTRRNLIIGGLATAYIVTDLAGIPNLVPDVILNTAWSIASGVTTTTFGLGWGLVSGIGSLFIGGSESE</sequence>
<keyword evidence="1" id="KW-0472">Membrane</keyword>
<reference key="1">
    <citation type="journal article" date="2011" name="Mol. Biol. Evol.">
        <title>Unity in variety -- the pan-genome of the Chlamydiae.</title>
        <authorList>
            <person name="Collingro A."/>
            <person name="Tischler P."/>
            <person name="Weinmaier T."/>
            <person name="Penz T."/>
            <person name="Heinz E."/>
            <person name="Brunham R.C."/>
            <person name="Read T.D."/>
            <person name="Bavoil P.M."/>
            <person name="Sachse K."/>
            <person name="Kahane S."/>
            <person name="Friedman M.G."/>
            <person name="Rattei T."/>
            <person name="Myers G.S.A."/>
            <person name="Horn M."/>
        </authorList>
    </citation>
    <scope>NUCLEOTIDE SEQUENCE</scope>
    <source>
        <strain>Z</strain>
    </source>
</reference>
<feature type="transmembrane region" description="Helical" evidence="1">
    <location>
        <begin position="34"/>
        <end position="54"/>
    </location>
</feature>
<dbReference type="RefSeq" id="WP_013942845.1">
    <property type="nucleotide sequence ID" value="NC_015713.1"/>
</dbReference>
<feature type="transmembrane region" description="Helical" evidence="1">
    <location>
        <begin position="66"/>
        <end position="84"/>
    </location>
</feature>
<keyword evidence="1" id="KW-0812">Transmembrane</keyword>
<name>F8L6N0_SIMNZ</name>
<reference evidence="2 3" key="2">
    <citation type="journal article" date="2011" name="Mol. Biol. Evol.">
        <title>Unity in variety--the pan-genome of the Chlamydiae.</title>
        <authorList>
            <person name="Collingro A."/>
            <person name="Tischler P."/>
            <person name="Weinmaier T."/>
            <person name="Penz T."/>
            <person name="Heinz E."/>
            <person name="Brunham R.C."/>
            <person name="Read T.D."/>
            <person name="Bavoil P.M."/>
            <person name="Sachse K."/>
            <person name="Kahane S."/>
            <person name="Friedman M.G."/>
            <person name="Rattei T."/>
            <person name="Myers G.S."/>
            <person name="Horn M."/>
        </authorList>
    </citation>
    <scope>NUCLEOTIDE SEQUENCE [LARGE SCALE GENOMIC DNA]</scope>
    <source>
        <strain evidence="3">ATCC VR-1471 / Z</strain>
    </source>
</reference>
<dbReference type="EMBL" id="FR872582">
    <property type="protein sequence ID" value="CCB88378.1"/>
    <property type="molecule type" value="Genomic_DNA"/>
</dbReference>
<dbReference type="AlphaFoldDB" id="F8L6N0"/>